<gene>
    <name evidence="1" type="ORF">SAMN04488503_1995</name>
</gene>
<dbReference type="OrthoDB" id="9802230at2"/>
<sequence>MALTEKGTLAFGVEVDGVVHKDFELRLATMADWEDALEAAGEGACQARVNRHAWAKTLVKLGALPREQITAELLGSLAATEYGLLAAAEASLRGKLAAANASSGSSGS</sequence>
<organism evidence="1 2">
    <name type="scientific">Humidesulfovibrio mexicanus</name>
    <dbReference type="NCBI Taxonomy" id="147047"/>
    <lineage>
        <taxon>Bacteria</taxon>
        <taxon>Pseudomonadati</taxon>
        <taxon>Thermodesulfobacteriota</taxon>
        <taxon>Desulfovibrionia</taxon>
        <taxon>Desulfovibrionales</taxon>
        <taxon>Desulfovibrionaceae</taxon>
        <taxon>Humidesulfovibrio</taxon>
    </lineage>
</organism>
<dbReference type="Proteomes" id="UP000198324">
    <property type="component" value="Unassembled WGS sequence"/>
</dbReference>
<dbReference type="EMBL" id="FZOC01000004">
    <property type="protein sequence ID" value="SNR95262.1"/>
    <property type="molecule type" value="Genomic_DNA"/>
</dbReference>
<dbReference type="RefSeq" id="WP_089274230.1">
    <property type="nucleotide sequence ID" value="NZ_FZOC01000004.1"/>
</dbReference>
<name>A0A239AIT9_9BACT</name>
<keyword evidence="2" id="KW-1185">Reference proteome</keyword>
<dbReference type="AlphaFoldDB" id="A0A239AIT9"/>
<proteinExistence type="predicted"/>
<evidence type="ECO:0000313" key="2">
    <source>
        <dbReference type="Proteomes" id="UP000198324"/>
    </source>
</evidence>
<reference evidence="1 2" key="1">
    <citation type="submission" date="2017-06" db="EMBL/GenBank/DDBJ databases">
        <authorList>
            <person name="Kim H.J."/>
            <person name="Triplett B.A."/>
        </authorList>
    </citation>
    <scope>NUCLEOTIDE SEQUENCE [LARGE SCALE GENOMIC DNA]</scope>
    <source>
        <strain evidence="1 2">DSM 13116</strain>
    </source>
</reference>
<accession>A0A239AIT9</accession>
<evidence type="ECO:0000313" key="1">
    <source>
        <dbReference type="EMBL" id="SNR95262.1"/>
    </source>
</evidence>
<protein>
    <submittedName>
        <fullName evidence="1">Uncharacterized protein</fullName>
    </submittedName>
</protein>